<dbReference type="OrthoDB" id="9789254at2"/>
<protein>
    <recommendedName>
        <fullName evidence="2">Flavin reductase like domain-containing protein</fullName>
    </recommendedName>
</protein>
<comment type="caution">
    <text evidence="3">The sequence shown here is derived from an EMBL/GenBank/DDBJ whole genome shotgun (WGS) entry which is preliminary data.</text>
</comment>
<keyword evidence="1" id="KW-0560">Oxidoreductase</keyword>
<dbReference type="GO" id="GO:0042602">
    <property type="term" value="F:riboflavin reductase (NADPH) activity"/>
    <property type="evidence" value="ECO:0007669"/>
    <property type="project" value="TreeGrafter"/>
</dbReference>
<dbReference type="InterPro" id="IPR012349">
    <property type="entry name" value="Split_barrel_FMN-bd"/>
</dbReference>
<dbReference type="GO" id="GO:0010181">
    <property type="term" value="F:FMN binding"/>
    <property type="evidence" value="ECO:0007669"/>
    <property type="project" value="InterPro"/>
</dbReference>
<feature type="domain" description="Flavin reductase like" evidence="2">
    <location>
        <begin position="18"/>
        <end position="165"/>
    </location>
</feature>
<accession>A0A2M8J5G7</accession>
<dbReference type="PANTHER" id="PTHR30466">
    <property type="entry name" value="FLAVIN REDUCTASE"/>
    <property type="match status" value="1"/>
</dbReference>
<dbReference type="SUPFAM" id="SSF50475">
    <property type="entry name" value="FMN-binding split barrel"/>
    <property type="match status" value="1"/>
</dbReference>
<dbReference type="GO" id="GO:0006208">
    <property type="term" value="P:pyrimidine nucleobase catabolic process"/>
    <property type="evidence" value="ECO:0007669"/>
    <property type="project" value="TreeGrafter"/>
</dbReference>
<dbReference type="PANTHER" id="PTHR30466:SF1">
    <property type="entry name" value="FMN REDUCTASE (NADH) RUTF"/>
    <property type="match status" value="1"/>
</dbReference>
<evidence type="ECO:0000313" key="4">
    <source>
        <dbReference type="Proteomes" id="UP000231553"/>
    </source>
</evidence>
<dbReference type="Pfam" id="PF01613">
    <property type="entry name" value="Flavin_Reduct"/>
    <property type="match status" value="1"/>
</dbReference>
<gene>
    <name evidence="3" type="ORF">CVM52_03505</name>
</gene>
<organism evidence="3 4">
    <name type="scientific">Pseudooceanicola lipolyticus</name>
    <dbReference type="NCBI Taxonomy" id="2029104"/>
    <lineage>
        <taxon>Bacteria</taxon>
        <taxon>Pseudomonadati</taxon>
        <taxon>Pseudomonadota</taxon>
        <taxon>Alphaproteobacteria</taxon>
        <taxon>Rhodobacterales</taxon>
        <taxon>Paracoccaceae</taxon>
        <taxon>Pseudooceanicola</taxon>
    </lineage>
</organism>
<sequence length="170" mass="17818">MTPDTPCRISKDDFRQAMSLFPGAVTLITTGTGAGRRGMTATAVCSLTDSPPSLLVCVNRASATCDEIARNGRFSVQLLSETDRDLALLFAGSGGVTGADKFQSADWSECRARQPRLNGALASLSCAVADTNTVGSHTVFIGQISEVCLSPEREALIYARSAFRALAPAA</sequence>
<evidence type="ECO:0000259" key="2">
    <source>
        <dbReference type="SMART" id="SM00903"/>
    </source>
</evidence>
<name>A0A2M8J5G7_9RHOB</name>
<dbReference type="Proteomes" id="UP000231553">
    <property type="component" value="Unassembled WGS sequence"/>
</dbReference>
<dbReference type="EMBL" id="PGTB01000005">
    <property type="protein sequence ID" value="PJE38029.1"/>
    <property type="molecule type" value="Genomic_DNA"/>
</dbReference>
<reference evidence="3 4" key="1">
    <citation type="journal article" date="2018" name="Int. J. Syst. Evol. Microbiol.">
        <title>Pseudooceanicola lipolyticus sp. nov., a marine alphaproteobacterium, reclassification of Oceanicola flagellatus as Pseudooceanicola flagellatus comb. nov. and emended description of the genus Pseudooceanicola.</title>
        <authorList>
            <person name="Huang M.-M."/>
            <person name="Guo L.-L."/>
            <person name="Wu Y.-H."/>
            <person name="Lai Q.-L."/>
            <person name="Shao Z.-Z."/>
            <person name="Wang C.-S."/>
            <person name="Wu M."/>
            <person name="Xu X.-W."/>
        </authorList>
    </citation>
    <scope>NUCLEOTIDE SEQUENCE [LARGE SCALE GENOMIC DNA]</scope>
    <source>
        <strain evidence="3 4">157</strain>
    </source>
</reference>
<dbReference type="RefSeq" id="WP_100161216.1">
    <property type="nucleotide sequence ID" value="NZ_PGTB01000005.1"/>
</dbReference>
<dbReference type="InterPro" id="IPR050268">
    <property type="entry name" value="NADH-dep_flavin_reductase"/>
</dbReference>
<evidence type="ECO:0000313" key="3">
    <source>
        <dbReference type="EMBL" id="PJE38029.1"/>
    </source>
</evidence>
<dbReference type="Gene3D" id="2.30.110.10">
    <property type="entry name" value="Electron Transport, Fmn-binding Protein, Chain A"/>
    <property type="match status" value="1"/>
</dbReference>
<dbReference type="InterPro" id="IPR002563">
    <property type="entry name" value="Flavin_Rdtase-like_dom"/>
</dbReference>
<dbReference type="SMART" id="SM00903">
    <property type="entry name" value="Flavin_Reduct"/>
    <property type="match status" value="1"/>
</dbReference>
<keyword evidence="4" id="KW-1185">Reference proteome</keyword>
<evidence type="ECO:0000256" key="1">
    <source>
        <dbReference type="ARBA" id="ARBA00023002"/>
    </source>
</evidence>
<proteinExistence type="predicted"/>
<dbReference type="AlphaFoldDB" id="A0A2M8J5G7"/>